<organism evidence="2 3">
    <name type="scientific">Candidatus Syntropharchaeum butanivorans</name>
    <dbReference type="NCBI Taxonomy" id="1839936"/>
    <lineage>
        <taxon>Archaea</taxon>
        <taxon>Methanobacteriati</taxon>
        <taxon>Methanobacteriota</taxon>
        <taxon>Stenosarchaea group</taxon>
        <taxon>Methanomicrobia</taxon>
        <taxon>Methanosarcinales</taxon>
        <taxon>ANME-2 cluster</taxon>
        <taxon>Candidatus Syntropharchaeum</taxon>
    </lineage>
</organism>
<evidence type="ECO:0000313" key="1">
    <source>
        <dbReference type="EMBL" id="HEC56837.1"/>
    </source>
</evidence>
<reference evidence="1" key="2">
    <citation type="journal article" date="2020" name="mSystems">
        <title>Genome- and Community-Level Interaction Insights into Carbon Utilization and Element Cycling Functions of Hydrothermarchaeota in Hydrothermal Sediment.</title>
        <authorList>
            <person name="Zhou Z."/>
            <person name="Liu Y."/>
            <person name="Xu W."/>
            <person name="Pan J."/>
            <person name="Luo Z.H."/>
            <person name="Li M."/>
        </authorList>
    </citation>
    <scope>NUCLEOTIDE SEQUENCE [LARGE SCALE GENOMIC DNA]</scope>
    <source>
        <strain evidence="1">HyVt-386</strain>
    </source>
</reference>
<gene>
    <name evidence="1" type="ORF">ENI32_02995</name>
    <name evidence="2" type="ORF">SBU_001304</name>
</gene>
<evidence type="ECO:0000313" key="2">
    <source>
        <dbReference type="EMBL" id="OFV65721.1"/>
    </source>
</evidence>
<accession>A0A1F2P4K8</accession>
<proteinExistence type="predicted"/>
<evidence type="ECO:0000313" key="3">
    <source>
        <dbReference type="Proteomes" id="UP000185779"/>
    </source>
</evidence>
<reference evidence="2 3" key="1">
    <citation type="submission" date="2016-05" db="EMBL/GenBank/DDBJ databases">
        <title>Microbial consortia oxidize butane by reversing methanogenesis.</title>
        <authorList>
            <person name="Laso-Perez R."/>
            <person name="Richter M."/>
            <person name="Wegener G."/>
            <person name="Musat F."/>
        </authorList>
    </citation>
    <scope>NUCLEOTIDE SEQUENCE [LARGE SCALE GENOMIC DNA]</scope>
    <source>
        <strain evidence="2">BOX1</strain>
    </source>
</reference>
<dbReference type="EMBL" id="LYOR01000007">
    <property type="protein sequence ID" value="OFV65721.1"/>
    <property type="molecule type" value="Genomic_DNA"/>
</dbReference>
<dbReference type="EMBL" id="DRIE01000049">
    <property type="protein sequence ID" value="HEC56837.1"/>
    <property type="molecule type" value="Genomic_DNA"/>
</dbReference>
<name>A0A1F2P4K8_9EURY</name>
<dbReference type="Proteomes" id="UP000885936">
    <property type="component" value="Unassembled WGS sequence"/>
</dbReference>
<keyword evidence="3" id="KW-1185">Reference proteome</keyword>
<comment type="caution">
    <text evidence="2">The sequence shown here is derived from an EMBL/GenBank/DDBJ whole genome shotgun (WGS) entry which is preliminary data.</text>
</comment>
<dbReference type="AlphaFoldDB" id="A0A1F2P4K8"/>
<protein>
    <submittedName>
        <fullName evidence="2">Uncharacterized protein</fullName>
    </submittedName>
</protein>
<dbReference type="Proteomes" id="UP000185779">
    <property type="component" value="Unassembled WGS sequence"/>
</dbReference>
<sequence>MLEVSLLDLDESTFYGVKEVNIKGKNIDTPKKSVNLDNLRSDIRVRAEFFGEIYKTFSKERIKSLITDVEKQLKFNYDLNKLIRRAQDFSVEVIFFIPALDHLNPGEDELRFIIATQSQYSDLYIVPLVEHLNKLMKDGSFSIHDYINLINNYLDLLEGYPEKPAMGMVPINIPYQYIGDLMRLYLERGIESFCLDVGGRVALSLPQQITEVQKFLKENKIEAFIHATNINIGRAKKRSNIITAKDVLSFGLGFDSIGDNHLPPRIRDAGKSPTINLRLFEKETYGYHKIQEPSEIEEIYPEDTRVKPEHLLDESLHRRRKAQVMFNYEQLSMETERLRRVIGEGEIRDYLRSKRYVDEEVLKVITRVRDRATKMRSLEEFLG</sequence>
<dbReference type="STRING" id="1839936.SBU_001304"/>